<evidence type="ECO:0000256" key="1">
    <source>
        <dbReference type="SAM" id="Phobius"/>
    </source>
</evidence>
<dbReference type="SUPFAM" id="SSF52151">
    <property type="entry name" value="FabD/lysophospholipase-like"/>
    <property type="match status" value="1"/>
</dbReference>
<keyword evidence="1" id="KW-1133">Transmembrane helix</keyword>
<dbReference type="OrthoDB" id="1488930at2"/>
<protein>
    <recommendedName>
        <fullName evidence="4">PNPLA domain-containing protein</fullName>
    </recommendedName>
</protein>
<evidence type="ECO:0008006" key="4">
    <source>
        <dbReference type="Google" id="ProtNLM"/>
    </source>
</evidence>
<name>C6VZF4_DYAFD</name>
<feature type="transmembrane region" description="Helical" evidence="1">
    <location>
        <begin position="32"/>
        <end position="52"/>
    </location>
</feature>
<evidence type="ECO:0000313" key="2">
    <source>
        <dbReference type="EMBL" id="ACT91766.1"/>
    </source>
</evidence>
<keyword evidence="3" id="KW-1185">Reference proteome</keyword>
<feature type="transmembrane region" description="Helical" evidence="1">
    <location>
        <begin position="200"/>
        <end position="219"/>
    </location>
</feature>
<feature type="transmembrane region" description="Helical" evidence="1">
    <location>
        <begin position="116"/>
        <end position="135"/>
    </location>
</feature>
<accession>C6VZF4</accession>
<dbReference type="KEGG" id="dfe:Dfer_0497"/>
<dbReference type="eggNOG" id="COG1752">
    <property type="taxonomic scope" value="Bacteria"/>
</dbReference>
<reference evidence="2 3" key="1">
    <citation type="journal article" date="2009" name="Stand. Genomic Sci.">
        <title>Complete genome sequence of Dyadobacter fermentans type strain (NS114).</title>
        <authorList>
            <person name="Lang E."/>
            <person name="Lapidus A."/>
            <person name="Chertkov O."/>
            <person name="Brettin T."/>
            <person name="Detter J.C."/>
            <person name="Han C."/>
            <person name="Copeland A."/>
            <person name="Glavina Del Rio T."/>
            <person name="Nolan M."/>
            <person name="Chen F."/>
            <person name="Lucas S."/>
            <person name="Tice H."/>
            <person name="Cheng J.F."/>
            <person name="Land M."/>
            <person name="Hauser L."/>
            <person name="Chang Y.J."/>
            <person name="Jeffries C.D."/>
            <person name="Kopitz M."/>
            <person name="Bruce D."/>
            <person name="Goodwin L."/>
            <person name="Pitluck S."/>
            <person name="Ovchinnikova G."/>
            <person name="Pati A."/>
            <person name="Ivanova N."/>
            <person name="Mavrommatis K."/>
            <person name="Chen A."/>
            <person name="Palaniappan K."/>
            <person name="Chain P."/>
            <person name="Bristow J."/>
            <person name="Eisen J.A."/>
            <person name="Markowitz V."/>
            <person name="Hugenholtz P."/>
            <person name="Goker M."/>
            <person name="Rohde M."/>
            <person name="Kyrpides N.C."/>
            <person name="Klenk H.P."/>
        </authorList>
    </citation>
    <scope>NUCLEOTIDE SEQUENCE [LARGE SCALE GENOMIC DNA]</scope>
    <source>
        <strain evidence="3">ATCC 700827 / DSM 18053 / CIP 107007 / KCTC 52180 / NS114</strain>
    </source>
</reference>
<dbReference type="AlphaFoldDB" id="C6VZF4"/>
<keyword evidence="1" id="KW-0812">Transmembrane</keyword>
<gene>
    <name evidence="2" type="ordered locus">Dfer_0497</name>
</gene>
<dbReference type="STRING" id="471854.Dfer_0497"/>
<dbReference type="RefSeq" id="WP_012780114.1">
    <property type="nucleotide sequence ID" value="NC_013037.1"/>
</dbReference>
<dbReference type="HOGENOM" id="CLU_404344_0_0_10"/>
<proteinExistence type="predicted"/>
<feature type="transmembrane region" description="Helical" evidence="1">
    <location>
        <begin position="231"/>
        <end position="251"/>
    </location>
</feature>
<feature type="transmembrane region" description="Helical" evidence="1">
    <location>
        <begin position="258"/>
        <end position="274"/>
    </location>
</feature>
<feature type="transmembrane region" description="Helical" evidence="1">
    <location>
        <begin position="72"/>
        <end position="95"/>
    </location>
</feature>
<feature type="transmembrane region" description="Helical" evidence="1">
    <location>
        <begin position="147"/>
        <end position="169"/>
    </location>
</feature>
<feature type="transmembrane region" description="Helical" evidence="1">
    <location>
        <begin position="366"/>
        <end position="387"/>
    </location>
</feature>
<dbReference type="InterPro" id="IPR016035">
    <property type="entry name" value="Acyl_Trfase/lysoPLipase"/>
</dbReference>
<dbReference type="EMBL" id="CP001619">
    <property type="protein sequence ID" value="ACT91766.1"/>
    <property type="molecule type" value="Genomic_DNA"/>
</dbReference>
<keyword evidence="1" id="KW-0472">Membrane</keyword>
<feature type="transmembrane region" description="Helical" evidence="1">
    <location>
        <begin position="332"/>
        <end position="354"/>
    </location>
</feature>
<evidence type="ECO:0000313" key="3">
    <source>
        <dbReference type="Proteomes" id="UP000002011"/>
    </source>
</evidence>
<sequence length="728" mass="82258">MTNFLYNVMMRILNRFGIRVGRSFAQQLFRSFWTVARHVILLFVLILVYAIILFSNPQGIDIVNEVIKNSRYWVWTMLSLFAFSMSLWFCATLLFQLKQISHDRAFIKANAAGMMFWLVVLPIFLSSLPFVLLLFKPDLYSENAYPLIIVIGFVLFVLPLVLTEFFRLLKLTFQNVRWFHGISAQKQTLKSLLFFRGTRMLFYFFLAYTIILFILSLTSVETGFAVKVGPIAVMVFGLSFLSMVFSTLMYFNIPGRRPFLLYCVILIAIFSAINDNSHIRTLPKTVARPPLESDFEKWAIELPNKDSLISLPDTILAPPESNASKKPEKQPIPIFFVAAEGGGIRALSWTALVLASLEKKYPGIHWHIYGISGASGGGVGATFYMYYLHDQLAAKTDPVLYEASFRRSIRNDFLSDVLAACMFQDNLQNILPIGVPSFDRTRRLEDAWSKAFTYHTNSDSFESGFLSLYADTTLRLPRLFLNGVLAETGQKTIVTYPLLHSAPAPDINEPDVLKDELDVIASIGKDIPVKTVASLCSRFPYITSGGLISSSGGKKIGHVIDGGYKENTGLETVWQLLLRLKPVIIKVENSALFKQNGIRLKPVVIFVKNSPATDVLDEKTKIAGMLHEISMPIIGFMNASDRKTPTIDALTENVFKYYNDKNSDLLPCEYIRIDLDRSSKQGFNLPLGWYFSDGSFAYVDQKLKESFQDSSAFSKKIGAYTKQIFKIK</sequence>
<dbReference type="Proteomes" id="UP000002011">
    <property type="component" value="Chromosome"/>
</dbReference>
<organism evidence="2 3">
    <name type="scientific">Dyadobacter fermentans (strain ATCC 700827 / DSM 18053 / CIP 107007 / KCTC 52180 / NS114)</name>
    <dbReference type="NCBI Taxonomy" id="471854"/>
    <lineage>
        <taxon>Bacteria</taxon>
        <taxon>Pseudomonadati</taxon>
        <taxon>Bacteroidota</taxon>
        <taxon>Cytophagia</taxon>
        <taxon>Cytophagales</taxon>
        <taxon>Spirosomataceae</taxon>
        <taxon>Dyadobacter</taxon>
    </lineage>
</organism>